<feature type="non-terminal residue" evidence="1">
    <location>
        <position position="1"/>
    </location>
</feature>
<dbReference type="Proteomes" id="UP000799441">
    <property type="component" value="Unassembled WGS sequence"/>
</dbReference>
<evidence type="ECO:0000313" key="2">
    <source>
        <dbReference type="Proteomes" id="UP000799441"/>
    </source>
</evidence>
<comment type="caution">
    <text evidence="1">The sequence shown here is derived from an EMBL/GenBank/DDBJ whole genome shotgun (WGS) entry which is preliminary data.</text>
</comment>
<keyword evidence="2" id="KW-1185">Reference proteome</keyword>
<protein>
    <submittedName>
        <fullName evidence="1">Uncharacterized protein</fullName>
    </submittedName>
</protein>
<sequence length="215" mass="25115">SKDRLTALPSEILCQVIDYLLPNHDPDRVDHYYNLACRPMWPSPPHSLISFHKTCRRLNAETQAWAEYFLRRHLNVTGYRDLKTAKRQQARNFFQELNRWTRAHCVFCGRKSSRNAIFVSSFRCCSDCDKAQWPGKMTKTNALAVFKLKPRHLLPDRELRLMIKSGDVHDPDVTQVRYGKYVNSNVVTTMFALEDLRTVAAAVHGRRWIQVLRAK</sequence>
<feature type="non-terminal residue" evidence="1">
    <location>
        <position position="215"/>
    </location>
</feature>
<dbReference type="OrthoDB" id="5313288at2759"/>
<accession>A0A9P4Q6L1</accession>
<reference evidence="1" key="1">
    <citation type="journal article" date="2020" name="Stud. Mycol.">
        <title>101 Dothideomycetes genomes: a test case for predicting lifestyles and emergence of pathogens.</title>
        <authorList>
            <person name="Haridas S."/>
            <person name="Albert R."/>
            <person name="Binder M."/>
            <person name="Bloem J."/>
            <person name="Labutti K."/>
            <person name="Salamov A."/>
            <person name="Andreopoulos B."/>
            <person name="Baker S."/>
            <person name="Barry K."/>
            <person name="Bills G."/>
            <person name="Bluhm B."/>
            <person name="Cannon C."/>
            <person name="Castanera R."/>
            <person name="Culley D."/>
            <person name="Daum C."/>
            <person name="Ezra D."/>
            <person name="Gonzalez J."/>
            <person name="Henrissat B."/>
            <person name="Kuo A."/>
            <person name="Liang C."/>
            <person name="Lipzen A."/>
            <person name="Lutzoni F."/>
            <person name="Magnuson J."/>
            <person name="Mondo S."/>
            <person name="Nolan M."/>
            <person name="Ohm R."/>
            <person name="Pangilinan J."/>
            <person name="Park H.-J."/>
            <person name="Ramirez L."/>
            <person name="Alfaro M."/>
            <person name="Sun H."/>
            <person name="Tritt A."/>
            <person name="Yoshinaga Y."/>
            <person name="Zwiers L.-H."/>
            <person name="Turgeon B."/>
            <person name="Goodwin S."/>
            <person name="Spatafora J."/>
            <person name="Crous P."/>
            <person name="Grigoriev I."/>
        </authorList>
    </citation>
    <scope>NUCLEOTIDE SEQUENCE</scope>
    <source>
        <strain evidence="1">CBS 116435</strain>
    </source>
</reference>
<gene>
    <name evidence="1" type="ORF">K431DRAFT_207450</name>
</gene>
<dbReference type="EMBL" id="MU003789">
    <property type="protein sequence ID" value="KAF2721562.1"/>
    <property type="molecule type" value="Genomic_DNA"/>
</dbReference>
<name>A0A9P4Q6L1_9PEZI</name>
<organism evidence="1 2">
    <name type="scientific">Polychaeton citri CBS 116435</name>
    <dbReference type="NCBI Taxonomy" id="1314669"/>
    <lineage>
        <taxon>Eukaryota</taxon>
        <taxon>Fungi</taxon>
        <taxon>Dikarya</taxon>
        <taxon>Ascomycota</taxon>
        <taxon>Pezizomycotina</taxon>
        <taxon>Dothideomycetes</taxon>
        <taxon>Dothideomycetidae</taxon>
        <taxon>Capnodiales</taxon>
        <taxon>Capnodiaceae</taxon>
        <taxon>Polychaeton</taxon>
    </lineage>
</organism>
<dbReference type="AlphaFoldDB" id="A0A9P4Q6L1"/>
<proteinExistence type="predicted"/>
<evidence type="ECO:0000313" key="1">
    <source>
        <dbReference type="EMBL" id="KAF2721562.1"/>
    </source>
</evidence>